<dbReference type="Pfam" id="PF01161">
    <property type="entry name" value="PBP"/>
    <property type="match status" value="1"/>
</dbReference>
<dbReference type="NCBIfam" id="TIGR00481">
    <property type="entry name" value="YbhB/YbcL family Raf kinase inhibitor-like protein"/>
    <property type="match status" value="1"/>
</dbReference>
<evidence type="ECO:0000313" key="2">
    <source>
        <dbReference type="Proteomes" id="UP000044377"/>
    </source>
</evidence>
<dbReference type="PANTHER" id="PTHR30289">
    <property type="entry name" value="UNCHARACTERIZED PROTEIN YBCL-RELATED"/>
    <property type="match status" value="1"/>
</dbReference>
<dbReference type="AlphaFoldDB" id="A0A0G4JZQ5"/>
<gene>
    <name evidence="1" type="ORF">BN1221_03911c</name>
</gene>
<dbReference type="SUPFAM" id="SSF49777">
    <property type="entry name" value="PEBP-like"/>
    <property type="match status" value="1"/>
</dbReference>
<dbReference type="STRING" id="1109412.BN1221_03911c"/>
<dbReference type="EMBL" id="CGIG01000001">
    <property type="protein sequence ID" value="CPR19706.1"/>
    <property type="molecule type" value="Genomic_DNA"/>
</dbReference>
<organism evidence="1 2">
    <name type="scientific">Brenneria goodwinii</name>
    <dbReference type="NCBI Taxonomy" id="1109412"/>
    <lineage>
        <taxon>Bacteria</taxon>
        <taxon>Pseudomonadati</taxon>
        <taxon>Pseudomonadota</taxon>
        <taxon>Gammaproteobacteria</taxon>
        <taxon>Enterobacterales</taxon>
        <taxon>Pectobacteriaceae</taxon>
        <taxon>Brenneria</taxon>
    </lineage>
</organism>
<evidence type="ECO:0000313" key="1">
    <source>
        <dbReference type="EMBL" id="CPR19706.1"/>
    </source>
</evidence>
<dbReference type="InterPro" id="IPR008914">
    <property type="entry name" value="PEBP"/>
</dbReference>
<protein>
    <submittedName>
        <fullName evidence="1">Phospholipid-binding protein</fullName>
    </submittedName>
</protein>
<dbReference type="CDD" id="cd00865">
    <property type="entry name" value="PEBP_bact_arch"/>
    <property type="match status" value="1"/>
</dbReference>
<sequence>MKLTSQSFKPGASIPGEFAFAIQDPDKHLALSSNKNPHLAWSDAPAETQSFVLICLDPHAPSSLDNVNQEGKEVAASLPRVNFFHWALIDIPAQIHEIAAGSHSDGITAQGKPPLPAEAGMRHGINDYTAWFKNDEQMSGDYYGYDGPCPPWNDAIAHDYTFTLYALDIPRLDLQGKFDGPAVLSAIAGHILAEASLTGTYSLNPNVG</sequence>
<dbReference type="PANTHER" id="PTHR30289:SF1">
    <property type="entry name" value="PEBP (PHOSPHATIDYLETHANOLAMINE-BINDING PROTEIN) FAMILY PROTEIN"/>
    <property type="match status" value="1"/>
</dbReference>
<accession>A0A0G4JZQ5</accession>
<dbReference type="OrthoDB" id="9797506at2"/>
<proteinExistence type="predicted"/>
<keyword evidence="2" id="KW-1185">Reference proteome</keyword>
<dbReference type="RefSeq" id="WP_048638678.1">
    <property type="nucleotide sequence ID" value="NZ_CGIG01000001.1"/>
</dbReference>
<name>A0A0G4JZQ5_9GAMM</name>
<dbReference type="Proteomes" id="UP000044377">
    <property type="component" value="Unassembled WGS sequence"/>
</dbReference>
<dbReference type="InterPro" id="IPR005247">
    <property type="entry name" value="YbhB_YbcL/LppC-like"/>
</dbReference>
<dbReference type="InterPro" id="IPR036610">
    <property type="entry name" value="PEBP-like_sf"/>
</dbReference>
<reference evidence="2" key="1">
    <citation type="submission" date="2015-01" db="EMBL/GenBank/DDBJ databases">
        <authorList>
            <person name="Paterson Steve"/>
        </authorList>
    </citation>
    <scope>NUCLEOTIDE SEQUENCE [LARGE SCALE GENOMIC DNA]</scope>
    <source>
        <strain evidence="2">OBR1</strain>
    </source>
</reference>
<dbReference type="Gene3D" id="3.90.280.10">
    <property type="entry name" value="PEBP-like"/>
    <property type="match status" value="1"/>
</dbReference>